<dbReference type="Proteomes" id="UP000189055">
    <property type="component" value="Plasmid pAC1084_1"/>
</dbReference>
<dbReference type="RefSeq" id="WP_077932042.1">
    <property type="nucleotide sequence ID" value="NZ_CP014688.1"/>
</dbReference>
<keyword evidence="1" id="KW-0175">Coiled coil</keyword>
<feature type="coiled-coil region" evidence="1">
    <location>
        <begin position="503"/>
        <end position="530"/>
    </location>
</feature>
<dbReference type="AlphaFoldDB" id="A0A1U9LIY2"/>
<protein>
    <recommendedName>
        <fullName evidence="2">Large polyvalent protein-associated domain-containing protein</fullName>
    </recommendedName>
</protein>
<evidence type="ECO:0000259" key="2">
    <source>
        <dbReference type="Pfam" id="PF18796"/>
    </source>
</evidence>
<dbReference type="EMBL" id="CP014688">
    <property type="protein sequence ID" value="AQT06415.1"/>
    <property type="molecule type" value="Genomic_DNA"/>
</dbReference>
<reference evidence="3 4" key="1">
    <citation type="submission" date="2016-03" db="EMBL/GenBank/DDBJ databases">
        <title>Acetic acid bacteria sequencing.</title>
        <authorList>
            <person name="Brandt J."/>
            <person name="Jakob F."/>
            <person name="Vogel R.F."/>
        </authorList>
    </citation>
    <scope>NUCLEOTIDE SEQUENCE [LARGE SCALE GENOMIC DNA]</scope>
    <source>
        <strain evidence="3 4">TMW2.1084</strain>
        <plasmid evidence="4">pac1084_1</plasmid>
    </source>
</reference>
<keyword evidence="3" id="KW-0614">Plasmid</keyword>
<gene>
    <name evidence="3" type="ORF">A0U91_15490</name>
</gene>
<name>A0A1U9LIY2_9PROT</name>
<evidence type="ECO:0000256" key="1">
    <source>
        <dbReference type="SAM" id="Coils"/>
    </source>
</evidence>
<evidence type="ECO:0000313" key="3">
    <source>
        <dbReference type="EMBL" id="AQT06415.1"/>
    </source>
</evidence>
<feature type="domain" description="Large polyvalent protein-associated" evidence="2">
    <location>
        <begin position="550"/>
        <end position="627"/>
    </location>
</feature>
<dbReference type="InterPro" id="IPR041047">
    <property type="entry name" value="LPD1"/>
</dbReference>
<dbReference type="KEGG" id="aper:A0U91_15490"/>
<evidence type="ECO:0000313" key="4">
    <source>
        <dbReference type="Proteomes" id="UP000189055"/>
    </source>
</evidence>
<proteinExistence type="predicted"/>
<sequence length="664" mass="75238">MAKSATKITNIGAKIGGSRKDLARMRISLSQFDEMNSEERINLIKKDKVWPEPDWDKLAQEGMEPEVAAKIKTIRRNLAVAPKEDYRGHPASYEKCAALYVEMVDSLATALLPCKTEVDLVLAINEYKQKYRQPGPGRTPPLASSRNRDNPCSPDWFQIWKGNESPLPELRFNKLIFSYTDEKRMRKELKEGFPYKQNKKPAWMKTLVIRNVRVKQNKDDADYTDMLSAQFQTAKRVEHVGYYLSEEEAIKGAKTYYEEKKANKMGLPERPHVENFARRGPDYRRGYNVSAEQLMRDFGFRGIEFGEWLPNDERQIVINAAWVACHDLADAIGINPRGVGLNGTLALALGARGKGHANAHFEPGKRVMNLTRMRGAGSLAHEWAHALDFFIANSRAPEDLKSEGGSLRYASGGRLKFNDKRGKSLSFLPNAVVEQVNSVLHSFLKIKLTKEEDIALWANAIKAEETIRERYETAKARDKKDFETKYPDEDAPQHMVISTQHRLNAWNNSIERCNANIKRMEEAVARLELGGETRSVQTDYASNAAKIGAGDYWTRPTELFARAFESWVEDRLNNADGIRKSPYLVHSTDPAIYQKLADLKLIAANPYPAGRERKVIGEAFERFMAVVGPEYGLRNEAPRPLNAITARLPEPEAVREELSAPEPQ</sequence>
<organism evidence="3 4">
    <name type="scientific">Acetobacter persici</name>
    <dbReference type="NCBI Taxonomy" id="1076596"/>
    <lineage>
        <taxon>Bacteria</taxon>
        <taxon>Pseudomonadati</taxon>
        <taxon>Pseudomonadota</taxon>
        <taxon>Alphaproteobacteria</taxon>
        <taxon>Acetobacterales</taxon>
        <taxon>Acetobacteraceae</taxon>
        <taxon>Acetobacter</taxon>
    </lineage>
</organism>
<dbReference type="Pfam" id="PF18796">
    <property type="entry name" value="LPD1"/>
    <property type="match status" value="1"/>
</dbReference>
<accession>A0A1U9LIY2</accession>
<geneLocation type="plasmid" evidence="4">
    <name>pac1084_1</name>
</geneLocation>